<feature type="compositionally biased region" description="Acidic residues" evidence="1">
    <location>
        <begin position="1"/>
        <end position="13"/>
    </location>
</feature>
<keyword evidence="2" id="KW-0472">Membrane</keyword>
<reference evidence="3" key="1">
    <citation type="submission" date="2012-04" db="EMBL/GenBank/DDBJ databases">
        <title>The Genome Sequence of Loa loa.</title>
        <authorList>
            <consortium name="The Broad Institute Genome Sequencing Platform"/>
            <consortium name="Broad Institute Genome Sequencing Center for Infectious Disease"/>
            <person name="Nutman T.B."/>
            <person name="Fink D.L."/>
            <person name="Russ C."/>
            <person name="Young S."/>
            <person name="Zeng Q."/>
            <person name="Gargeya S."/>
            <person name="Alvarado L."/>
            <person name="Berlin A."/>
            <person name="Chapman S.B."/>
            <person name="Chen Z."/>
            <person name="Freedman E."/>
            <person name="Gellesch M."/>
            <person name="Goldberg J."/>
            <person name="Griggs A."/>
            <person name="Gujja S."/>
            <person name="Heilman E.R."/>
            <person name="Heiman D."/>
            <person name="Howarth C."/>
            <person name="Mehta T."/>
            <person name="Neiman D."/>
            <person name="Pearson M."/>
            <person name="Roberts A."/>
            <person name="Saif S."/>
            <person name="Shea T."/>
            <person name="Shenoy N."/>
            <person name="Sisk P."/>
            <person name="Stolte C."/>
            <person name="Sykes S."/>
            <person name="White J."/>
            <person name="Yandava C."/>
            <person name="Haas B."/>
            <person name="Henn M.R."/>
            <person name="Nusbaum C."/>
            <person name="Birren B."/>
        </authorList>
    </citation>
    <scope>NUCLEOTIDE SEQUENCE [LARGE SCALE GENOMIC DNA]</scope>
</reference>
<dbReference type="KEGG" id="loa:LOAG_16282"/>
<dbReference type="AlphaFoldDB" id="A0A1S0TDV7"/>
<name>A0A1S0TDV7_LOALO</name>
<organism evidence="3">
    <name type="scientific">Loa loa</name>
    <name type="common">Eye worm</name>
    <name type="synonym">Filaria loa</name>
    <dbReference type="NCBI Taxonomy" id="7209"/>
    <lineage>
        <taxon>Eukaryota</taxon>
        <taxon>Metazoa</taxon>
        <taxon>Ecdysozoa</taxon>
        <taxon>Nematoda</taxon>
        <taxon>Chromadorea</taxon>
        <taxon>Rhabditida</taxon>
        <taxon>Spirurina</taxon>
        <taxon>Spiruromorpha</taxon>
        <taxon>Filarioidea</taxon>
        <taxon>Onchocercidae</taxon>
        <taxon>Loa</taxon>
    </lineage>
</organism>
<evidence type="ECO:0000256" key="1">
    <source>
        <dbReference type="SAM" id="MobiDB-lite"/>
    </source>
</evidence>
<dbReference type="InParanoid" id="A0A1S0TDV7"/>
<dbReference type="RefSeq" id="XP_003151818.1">
    <property type="nucleotide sequence ID" value="XM_003151770.1"/>
</dbReference>
<feature type="transmembrane region" description="Helical" evidence="2">
    <location>
        <begin position="33"/>
        <end position="49"/>
    </location>
</feature>
<dbReference type="EMBL" id="JH717446">
    <property type="protein sequence ID" value="EFO12251.1"/>
    <property type="molecule type" value="Genomic_DNA"/>
</dbReference>
<feature type="region of interest" description="Disordered" evidence="1">
    <location>
        <begin position="1"/>
        <end position="27"/>
    </location>
</feature>
<evidence type="ECO:0000256" key="2">
    <source>
        <dbReference type="SAM" id="Phobius"/>
    </source>
</evidence>
<dbReference type="GeneID" id="9953782"/>
<gene>
    <name evidence="3" type="ORF">LOAG_16282</name>
</gene>
<keyword evidence="2" id="KW-1133">Transmembrane helix</keyword>
<proteinExistence type="predicted"/>
<protein>
    <submittedName>
        <fullName evidence="3">Uncharacterized protein</fullName>
    </submittedName>
</protein>
<evidence type="ECO:0000313" key="3">
    <source>
        <dbReference type="EMBL" id="EFO12251.1"/>
    </source>
</evidence>
<keyword evidence="2" id="KW-0812">Transmembrane</keyword>
<accession>A0A1S0TDV7</accession>
<dbReference type="CTD" id="9953782"/>
<feature type="compositionally biased region" description="Basic and acidic residues" evidence="1">
    <location>
        <begin position="14"/>
        <end position="27"/>
    </location>
</feature>
<feature type="non-terminal residue" evidence="3">
    <location>
        <position position="1"/>
    </location>
</feature>
<sequence>ELDNVFSDDDEQEWHDAYDGTPENKSDIKQPSFAVRIFFILNLFLIQWLA</sequence>